<dbReference type="GO" id="GO:0071978">
    <property type="term" value="P:bacterial-type flagellum-dependent swarming motility"/>
    <property type="evidence" value="ECO:0007669"/>
    <property type="project" value="TreeGrafter"/>
</dbReference>
<gene>
    <name evidence="5" type="primary">flgF</name>
</gene>
<dbReference type="GO" id="GO:0009425">
    <property type="term" value="C:bacterial-type flagellum basal body"/>
    <property type="evidence" value="ECO:0007669"/>
    <property type="project" value="UniProtKB-SubCell"/>
</dbReference>
<keyword evidence="5" id="KW-0966">Cell projection</keyword>
<sequence>MIRGIDTLRHSFNVLQAQQENISGNIANIKTPGYLQKNLFEATMNEAQLHNTQAGPKNETRHEIGGFTWGNQIQGSALDMQKGSLEPTGLATDFAVQGNGFFAVRMGNGQIAYTRDGHFSVNDAGQLITEEGFQVIGRNGGPVDAQQAQQNLMVVSFPANAQLQNVGGTLYTGQGAQQIDLPVQAGMLENSNVSTADEMVSLMETGRQFQAQQKVLSATNSTLDKAVNQLGRI</sequence>
<proteinExistence type="inferred from homology"/>
<evidence type="ECO:0000313" key="5">
    <source>
        <dbReference type="EMBL" id="AJA33936.1"/>
    </source>
</evidence>
<protein>
    <submittedName>
        <fullName evidence="5">Flagellar basal-body rod protein FlgF</fullName>
    </submittedName>
</protein>
<dbReference type="InterPro" id="IPR010930">
    <property type="entry name" value="Flg_bb/hook_C_dom"/>
</dbReference>
<dbReference type="InterPro" id="IPR037925">
    <property type="entry name" value="FlgE/F/G-like"/>
</dbReference>
<dbReference type="EMBL" id="KM886863">
    <property type="protein sequence ID" value="AJA33936.1"/>
    <property type="molecule type" value="Genomic_DNA"/>
</dbReference>
<accession>A0A0A7RFE8</accession>
<dbReference type="Pfam" id="PF06429">
    <property type="entry name" value="Flg_bbr_C"/>
    <property type="match status" value="1"/>
</dbReference>
<evidence type="ECO:0000259" key="4">
    <source>
        <dbReference type="Pfam" id="PF22692"/>
    </source>
</evidence>
<reference evidence="5" key="1">
    <citation type="journal article" date="2014" name="Appl. Environ. Microbiol.">
        <title>Detection and genomic characterization of motility in Lactobacillus curvatus: confirmation of motility in a species outside the Lactobacillus salivarius clade.</title>
        <authorList>
            <person name="Cousin F.J."/>
            <person name="Lynch S.M."/>
            <person name="Harris H.M."/>
            <person name="McCann A."/>
            <person name="Lynch D.B."/>
            <person name="Neville B.A."/>
            <person name="Irisawa T."/>
            <person name="Okada S."/>
            <person name="Endo A."/>
            <person name="O'Toole P.W."/>
        </authorList>
    </citation>
    <scope>NUCLEOTIDE SEQUENCE</scope>
    <source>
        <strain evidence="5">NRIC 0822</strain>
    </source>
</reference>
<comment type="similarity">
    <text evidence="1 2">Belongs to the flagella basal body rod proteins family.</text>
</comment>
<evidence type="ECO:0000256" key="2">
    <source>
        <dbReference type="RuleBase" id="RU362116"/>
    </source>
</evidence>
<keyword evidence="5" id="KW-0969">Cilium</keyword>
<dbReference type="InterPro" id="IPR020013">
    <property type="entry name" value="Flagellar_FlgE/F/G"/>
</dbReference>
<evidence type="ECO:0000256" key="1">
    <source>
        <dbReference type="ARBA" id="ARBA00009677"/>
    </source>
</evidence>
<dbReference type="SUPFAM" id="SSF117143">
    <property type="entry name" value="Flagellar hook protein flgE"/>
    <property type="match status" value="1"/>
</dbReference>
<keyword evidence="2" id="KW-0975">Bacterial flagellum</keyword>
<dbReference type="NCBIfam" id="TIGR03506">
    <property type="entry name" value="FlgEFG_subfam"/>
    <property type="match status" value="1"/>
</dbReference>
<feature type="domain" description="Flagellar basal-body/hook protein C-terminal" evidence="3">
    <location>
        <begin position="184"/>
        <end position="228"/>
    </location>
</feature>
<keyword evidence="5" id="KW-0282">Flagellum</keyword>
<dbReference type="PANTHER" id="PTHR30435:SF19">
    <property type="entry name" value="FLAGELLAR BASAL-BODY ROD PROTEIN FLGG"/>
    <property type="match status" value="1"/>
</dbReference>
<dbReference type="AlphaFoldDB" id="A0A0A7RFE8"/>
<evidence type="ECO:0000259" key="3">
    <source>
        <dbReference type="Pfam" id="PF06429"/>
    </source>
</evidence>
<dbReference type="Pfam" id="PF22692">
    <property type="entry name" value="LlgE_F_G_D1"/>
    <property type="match status" value="1"/>
</dbReference>
<comment type="subcellular location">
    <subcellularLocation>
        <location evidence="2">Bacterial flagellum basal body</location>
    </subcellularLocation>
</comment>
<organism evidence="5">
    <name type="scientific">Latilactobacillus curvatus</name>
    <name type="common">Lactobacillus curvatus</name>
    <dbReference type="NCBI Taxonomy" id="28038"/>
    <lineage>
        <taxon>Bacteria</taxon>
        <taxon>Bacillati</taxon>
        <taxon>Bacillota</taxon>
        <taxon>Bacilli</taxon>
        <taxon>Lactobacillales</taxon>
        <taxon>Lactobacillaceae</taxon>
        <taxon>Latilactobacillus</taxon>
    </lineage>
</organism>
<feature type="domain" description="Flagellar hook protein FlgE/F/G-like D1" evidence="4">
    <location>
        <begin position="95"/>
        <end position="154"/>
    </location>
</feature>
<dbReference type="PANTHER" id="PTHR30435">
    <property type="entry name" value="FLAGELLAR PROTEIN"/>
    <property type="match status" value="1"/>
</dbReference>
<dbReference type="InterPro" id="IPR053967">
    <property type="entry name" value="LlgE_F_G-like_D1"/>
</dbReference>
<name>A0A0A7RFE8_LATCU</name>